<proteinExistence type="predicted"/>
<evidence type="ECO:0000313" key="3">
    <source>
        <dbReference type="EMBL" id="MBD0417905.1"/>
    </source>
</evidence>
<feature type="compositionally biased region" description="Polar residues" evidence="1">
    <location>
        <begin position="112"/>
        <end position="129"/>
    </location>
</feature>
<reference evidence="3" key="1">
    <citation type="submission" date="2020-09" db="EMBL/GenBank/DDBJ databases">
        <title>Streptomyces grisecoloratus sp. nov., isolated from cotton soil.</title>
        <authorList>
            <person name="Xing L."/>
        </authorList>
    </citation>
    <scope>NUCLEOTIDE SEQUENCE</scope>
    <source>
        <strain evidence="3">TRM S81-3</strain>
    </source>
</reference>
<feature type="transmembrane region" description="Helical" evidence="2">
    <location>
        <begin position="32"/>
        <end position="59"/>
    </location>
</feature>
<organism evidence="3 4">
    <name type="scientific">Streptomyces griseicoloratus</name>
    <dbReference type="NCBI Taxonomy" id="2752516"/>
    <lineage>
        <taxon>Bacteria</taxon>
        <taxon>Bacillati</taxon>
        <taxon>Actinomycetota</taxon>
        <taxon>Actinomycetes</taxon>
        <taxon>Kitasatosporales</taxon>
        <taxon>Streptomycetaceae</taxon>
        <taxon>Streptomyces</taxon>
    </lineage>
</organism>
<feature type="compositionally biased region" description="Basic and acidic residues" evidence="1">
    <location>
        <begin position="313"/>
        <end position="325"/>
    </location>
</feature>
<protein>
    <recommendedName>
        <fullName evidence="5">PASTA domain-containing protein</fullName>
    </recommendedName>
</protein>
<feature type="region of interest" description="Disordered" evidence="1">
    <location>
        <begin position="285"/>
        <end position="360"/>
    </location>
</feature>
<reference evidence="3" key="2">
    <citation type="submission" date="2020-09" db="EMBL/GenBank/DDBJ databases">
        <authorList>
            <person name="Luo X."/>
        </authorList>
    </citation>
    <scope>NUCLEOTIDE SEQUENCE</scope>
    <source>
        <strain evidence="3">TRM S81-3</strain>
    </source>
</reference>
<feature type="compositionally biased region" description="Acidic residues" evidence="1">
    <location>
        <begin position="296"/>
        <end position="312"/>
    </location>
</feature>
<dbReference type="Gene3D" id="3.30.10.20">
    <property type="match status" value="1"/>
</dbReference>
<evidence type="ECO:0000256" key="1">
    <source>
        <dbReference type="SAM" id="MobiDB-lite"/>
    </source>
</evidence>
<keyword evidence="2" id="KW-1133">Transmembrane helix</keyword>
<comment type="caution">
    <text evidence="3">The sequence shown here is derived from an EMBL/GenBank/DDBJ whole genome shotgun (WGS) entry which is preliminary data.</text>
</comment>
<evidence type="ECO:0008006" key="5">
    <source>
        <dbReference type="Google" id="ProtNLM"/>
    </source>
</evidence>
<dbReference type="Proteomes" id="UP000621210">
    <property type="component" value="Unassembled WGS sequence"/>
</dbReference>
<feature type="compositionally biased region" description="Gly residues" evidence="1">
    <location>
        <begin position="339"/>
        <end position="353"/>
    </location>
</feature>
<dbReference type="AlphaFoldDB" id="A0A926KX94"/>
<keyword evidence="2" id="KW-0472">Membrane</keyword>
<evidence type="ECO:0000256" key="2">
    <source>
        <dbReference type="SAM" id="Phobius"/>
    </source>
</evidence>
<dbReference type="RefSeq" id="WP_188178986.1">
    <property type="nucleotide sequence ID" value="NZ_JACVQF010000053.1"/>
</dbReference>
<name>A0A926KX94_9ACTN</name>
<sequence length="360" mass="38067">MHRPPASPAPPPSGPATPGTRWWLTTPARVGFVLAVPLLGLVNEYLGFLVLIAAIILIWKDSPWQKGVKVAATIGAMALLGAVLPDPPEEGVSTTVAQEDGKGTATGRTADALSSPSPSAFQGSPSPSSKPRPEAADYRGLRLDKARDKAEAAGFVVGDHNASDDDKSIWMSSNWTVCFQETGWSSDTKTIDFGAVRTGAPCPEADGGAIPWPKMPDLVWKTWETAHKEVVDLGVVPDHHLRADTAYLNDTLPDEGEYDHWRVCVTDPAEGADITIDTWVTLELTHPDNGCPEPGAGDDDTPNLPDRDDDGDPDYHDPFPGDRNRNSTFPNGLPDSSGSSGGSSGGGGGGGWNCPGTRWC</sequence>
<evidence type="ECO:0000313" key="4">
    <source>
        <dbReference type="Proteomes" id="UP000621210"/>
    </source>
</evidence>
<keyword evidence="2" id="KW-0812">Transmembrane</keyword>
<accession>A0A926KX94</accession>
<feature type="region of interest" description="Disordered" evidence="1">
    <location>
        <begin position="88"/>
        <end position="136"/>
    </location>
</feature>
<dbReference type="EMBL" id="JACVQF010000053">
    <property type="protein sequence ID" value="MBD0417905.1"/>
    <property type="molecule type" value="Genomic_DNA"/>
</dbReference>
<gene>
    <name evidence="3" type="ORF">H0H10_01725</name>
</gene>
<keyword evidence="4" id="KW-1185">Reference proteome</keyword>